<accession>A0A644YW05</accession>
<dbReference type="InterPro" id="IPR045361">
    <property type="entry name" value="CIS_tube_prot_N"/>
</dbReference>
<feature type="domain" description="Contractile injection system tube protein N-terminal" evidence="1">
    <location>
        <begin position="14"/>
        <end position="122"/>
    </location>
</feature>
<evidence type="ECO:0000313" key="2">
    <source>
        <dbReference type="EMBL" id="MPM32726.1"/>
    </source>
</evidence>
<organism evidence="2">
    <name type="scientific">bioreactor metagenome</name>
    <dbReference type="NCBI Taxonomy" id="1076179"/>
    <lineage>
        <taxon>unclassified sequences</taxon>
        <taxon>metagenomes</taxon>
        <taxon>ecological metagenomes</taxon>
    </lineage>
</organism>
<gene>
    <name evidence="2" type="ORF">SDC9_79291</name>
</gene>
<dbReference type="AlphaFoldDB" id="A0A644YW05"/>
<comment type="caution">
    <text evidence="2">The sequence shown here is derived from an EMBL/GenBank/DDBJ whole genome shotgun (WGS) entry which is preliminary data.</text>
</comment>
<proteinExistence type="predicted"/>
<dbReference type="Pfam" id="PF19266">
    <property type="entry name" value="CIS_tube"/>
    <property type="match status" value="1"/>
</dbReference>
<dbReference type="EMBL" id="VSSQ01006449">
    <property type="protein sequence ID" value="MPM32726.1"/>
    <property type="molecule type" value="Genomic_DNA"/>
</dbReference>
<sequence>MRAVSGTVLKPTVEMTVNLIFDRVNNTDAFLWDKLNTALTANTLVSAGKAIAGKQYTVQPEVDGLIAALRNRYTRNVVFQWAKFSFSGVLKFVSANYTMFSPSGRPIRASVMLRLRQEMSVKNLKTWYDDFDQAFGGDMSSLVRPEQQAGALLNLGL</sequence>
<reference evidence="2" key="1">
    <citation type="submission" date="2019-08" db="EMBL/GenBank/DDBJ databases">
        <authorList>
            <person name="Kucharzyk K."/>
            <person name="Murdoch R.W."/>
            <person name="Higgins S."/>
            <person name="Loffler F."/>
        </authorList>
    </citation>
    <scope>NUCLEOTIDE SEQUENCE</scope>
</reference>
<name>A0A644YW05_9ZZZZ</name>
<evidence type="ECO:0000259" key="1">
    <source>
        <dbReference type="Pfam" id="PF19266"/>
    </source>
</evidence>
<protein>
    <recommendedName>
        <fullName evidence="1">Contractile injection system tube protein N-terminal domain-containing protein</fullName>
    </recommendedName>
</protein>